<evidence type="ECO:0000313" key="1">
    <source>
        <dbReference type="EMBL" id="MFC3702283.1"/>
    </source>
</evidence>
<gene>
    <name evidence="1" type="ORF">ACFOND_11580</name>
</gene>
<dbReference type="NCBIfam" id="TIGR02647">
    <property type="entry name" value="DNA"/>
    <property type="match status" value="1"/>
</dbReference>
<dbReference type="RefSeq" id="WP_215999103.1">
    <property type="nucleotide sequence ID" value="NZ_JAUFQI010000001.1"/>
</dbReference>
<evidence type="ECO:0000313" key="2">
    <source>
        <dbReference type="Proteomes" id="UP001595710"/>
    </source>
</evidence>
<organism evidence="1 2">
    <name type="scientific">Reinekea marina</name>
    <dbReference type="NCBI Taxonomy" id="1310421"/>
    <lineage>
        <taxon>Bacteria</taxon>
        <taxon>Pseudomonadati</taxon>
        <taxon>Pseudomonadota</taxon>
        <taxon>Gammaproteobacteria</taxon>
        <taxon>Oceanospirillales</taxon>
        <taxon>Saccharospirillaceae</taxon>
        <taxon>Reinekea</taxon>
    </lineage>
</organism>
<comment type="caution">
    <text evidence="1">The sequence shown here is derived from an EMBL/GenBank/DDBJ whole genome shotgun (WGS) entry which is preliminary data.</text>
</comment>
<sequence>MSLSAEKLDEINLLLQFPSDTIMAGLKIHSDAESNVQQAAKRLYEKGFTDSPDGGYLTDAGIEILNHIKLLNSALK</sequence>
<dbReference type="Proteomes" id="UP001595710">
    <property type="component" value="Unassembled WGS sequence"/>
</dbReference>
<accession>A0ABV7WW30</accession>
<dbReference type="Pfam" id="PF18918">
    <property type="entry name" value="DUF5669"/>
    <property type="match status" value="1"/>
</dbReference>
<proteinExistence type="predicted"/>
<keyword evidence="2" id="KW-1185">Reference proteome</keyword>
<reference evidence="2" key="1">
    <citation type="journal article" date="2019" name="Int. J. Syst. Evol. Microbiol.">
        <title>The Global Catalogue of Microorganisms (GCM) 10K type strain sequencing project: providing services to taxonomists for standard genome sequencing and annotation.</title>
        <authorList>
            <consortium name="The Broad Institute Genomics Platform"/>
            <consortium name="The Broad Institute Genome Sequencing Center for Infectious Disease"/>
            <person name="Wu L."/>
            <person name="Ma J."/>
        </authorList>
    </citation>
    <scope>NUCLEOTIDE SEQUENCE [LARGE SCALE GENOMIC DNA]</scope>
    <source>
        <strain evidence="2">CECT 8288</strain>
    </source>
</reference>
<dbReference type="EMBL" id="JBHRYN010000012">
    <property type="protein sequence ID" value="MFC3702283.1"/>
    <property type="molecule type" value="Genomic_DNA"/>
</dbReference>
<protein>
    <submittedName>
        <fullName evidence="1">TIGR02647 family protein</fullName>
    </submittedName>
</protein>
<dbReference type="InterPro" id="IPR013468">
    <property type="entry name" value="CHP02647"/>
</dbReference>
<name>A0ABV7WW30_9GAMM</name>